<evidence type="ECO:0000259" key="7">
    <source>
        <dbReference type="SMART" id="SM00199"/>
    </source>
</evidence>
<dbReference type="FunFam" id="2.40.50.40:FF:000004">
    <property type="entry name" value="C-X-C motif chemokine"/>
    <property type="match status" value="1"/>
</dbReference>
<feature type="domain" description="Chemokine interleukin-8-like" evidence="7">
    <location>
        <begin position="24"/>
        <end position="89"/>
    </location>
</feature>
<dbReference type="GO" id="GO:0006952">
    <property type="term" value="P:defense response"/>
    <property type="evidence" value="ECO:0007669"/>
    <property type="project" value="InterPro"/>
</dbReference>
<accession>A0A9Q1GE36</accession>
<dbReference type="SUPFAM" id="SSF54117">
    <property type="entry name" value="Interleukin 8-like chemokines"/>
    <property type="match status" value="1"/>
</dbReference>
<comment type="subcellular location">
    <subcellularLocation>
        <location evidence="1">Secreted</location>
    </subcellularLocation>
</comment>
<dbReference type="EMBL" id="JAINUF010000001">
    <property type="protein sequence ID" value="KAJ8382222.1"/>
    <property type="molecule type" value="Genomic_DNA"/>
</dbReference>
<protein>
    <recommendedName>
        <fullName evidence="7">Chemokine interleukin-8-like domain-containing protein</fullName>
    </recommendedName>
</protein>
<proteinExistence type="inferred from homology"/>
<evidence type="ECO:0000256" key="4">
    <source>
        <dbReference type="ARBA" id="ARBA00022525"/>
    </source>
</evidence>
<keyword evidence="3" id="KW-0202">Cytokine</keyword>
<dbReference type="Pfam" id="PF00048">
    <property type="entry name" value="IL8"/>
    <property type="match status" value="1"/>
</dbReference>
<evidence type="ECO:0000256" key="5">
    <source>
        <dbReference type="ARBA" id="ARBA00054901"/>
    </source>
</evidence>
<dbReference type="PRINTS" id="PR00437">
    <property type="entry name" value="SMALLCYTKCXC"/>
</dbReference>
<dbReference type="Gene3D" id="2.40.50.40">
    <property type="match status" value="1"/>
</dbReference>
<dbReference type="CDD" id="cd00273">
    <property type="entry name" value="Chemokine_CXC"/>
    <property type="match status" value="1"/>
</dbReference>
<dbReference type="PANTHER" id="PTHR12015:SF198">
    <property type="entry name" value="PLATELET BASIC PROTEIN"/>
    <property type="match status" value="1"/>
</dbReference>
<keyword evidence="9" id="KW-1185">Reference proteome</keyword>
<comment type="similarity">
    <text evidence="2">Belongs to the intercrine alpha (chemokine CxC) family.</text>
</comment>
<dbReference type="GO" id="GO:0008009">
    <property type="term" value="F:chemokine activity"/>
    <property type="evidence" value="ECO:0007669"/>
    <property type="project" value="InterPro"/>
</dbReference>
<reference evidence="8" key="1">
    <citation type="journal article" date="2023" name="Science">
        <title>Genome structures resolve the early diversification of teleost fishes.</title>
        <authorList>
            <person name="Parey E."/>
            <person name="Louis A."/>
            <person name="Montfort J."/>
            <person name="Bouchez O."/>
            <person name="Roques C."/>
            <person name="Iampietro C."/>
            <person name="Lluch J."/>
            <person name="Castinel A."/>
            <person name="Donnadieu C."/>
            <person name="Desvignes T."/>
            <person name="Floi Bucao C."/>
            <person name="Jouanno E."/>
            <person name="Wen M."/>
            <person name="Mejri S."/>
            <person name="Dirks R."/>
            <person name="Jansen H."/>
            <person name="Henkel C."/>
            <person name="Chen W.J."/>
            <person name="Zahm M."/>
            <person name="Cabau C."/>
            <person name="Klopp C."/>
            <person name="Thompson A.W."/>
            <person name="Robinson-Rechavi M."/>
            <person name="Braasch I."/>
            <person name="Lecointre G."/>
            <person name="Bobe J."/>
            <person name="Postlethwait J.H."/>
            <person name="Berthelot C."/>
            <person name="Roest Crollius H."/>
            <person name="Guiguen Y."/>
        </authorList>
    </citation>
    <scope>NUCLEOTIDE SEQUENCE</scope>
    <source>
        <strain evidence="8">WJC10195</strain>
    </source>
</reference>
<dbReference type="OrthoDB" id="9937393at2759"/>
<keyword evidence="4" id="KW-0964">Secreted</keyword>
<dbReference type="GO" id="GO:0042056">
    <property type="term" value="F:chemoattractant activity"/>
    <property type="evidence" value="ECO:0007669"/>
    <property type="project" value="UniProtKB-ARBA"/>
</dbReference>
<feature type="signal peptide" evidence="6">
    <location>
        <begin position="1"/>
        <end position="22"/>
    </location>
</feature>
<evidence type="ECO:0000256" key="6">
    <source>
        <dbReference type="SAM" id="SignalP"/>
    </source>
</evidence>
<dbReference type="GO" id="GO:0006955">
    <property type="term" value="P:immune response"/>
    <property type="evidence" value="ECO:0007669"/>
    <property type="project" value="InterPro"/>
</dbReference>
<dbReference type="InterPro" id="IPR001089">
    <property type="entry name" value="Chemokine_CXC"/>
</dbReference>
<dbReference type="InterPro" id="IPR033899">
    <property type="entry name" value="CXC_Chemokine_domain"/>
</dbReference>
<evidence type="ECO:0000256" key="3">
    <source>
        <dbReference type="ARBA" id="ARBA00022514"/>
    </source>
</evidence>
<evidence type="ECO:0000256" key="2">
    <source>
        <dbReference type="ARBA" id="ARBA00010665"/>
    </source>
</evidence>
<name>A0A9Q1GE36_SYNKA</name>
<evidence type="ECO:0000313" key="8">
    <source>
        <dbReference type="EMBL" id="KAJ8382222.1"/>
    </source>
</evidence>
<feature type="chain" id="PRO_5040242990" description="Chemokine interleukin-8-like domain-containing protein" evidence="6">
    <location>
        <begin position="23"/>
        <end position="89"/>
    </location>
</feature>
<sequence length="89" mass="10168">MDNRVTASVLICLAFVSITTQGFELRCKCIERISQFIPRRHIHQLEIIPAGAHCERQEVIITMTGGKYKNRMVCVDPKAKWVKALMVPQ</sequence>
<dbReference type="Proteomes" id="UP001152622">
    <property type="component" value="Chromosome 1"/>
</dbReference>
<dbReference type="InterPro" id="IPR036048">
    <property type="entry name" value="Interleukin_8-like_sf"/>
</dbReference>
<dbReference type="PANTHER" id="PTHR12015">
    <property type="entry name" value="SMALL INDUCIBLE CYTOKINE A"/>
    <property type="match status" value="1"/>
</dbReference>
<keyword evidence="6" id="KW-0732">Signal</keyword>
<dbReference type="GO" id="GO:0005615">
    <property type="term" value="C:extracellular space"/>
    <property type="evidence" value="ECO:0007669"/>
    <property type="project" value="UniProtKB-KW"/>
</dbReference>
<dbReference type="InterPro" id="IPR001811">
    <property type="entry name" value="Chemokine_IL8-like_dom"/>
</dbReference>
<evidence type="ECO:0000256" key="1">
    <source>
        <dbReference type="ARBA" id="ARBA00004613"/>
    </source>
</evidence>
<organism evidence="8 9">
    <name type="scientific">Synaphobranchus kaupii</name>
    <name type="common">Kaup's arrowtooth eel</name>
    <dbReference type="NCBI Taxonomy" id="118154"/>
    <lineage>
        <taxon>Eukaryota</taxon>
        <taxon>Metazoa</taxon>
        <taxon>Chordata</taxon>
        <taxon>Craniata</taxon>
        <taxon>Vertebrata</taxon>
        <taxon>Euteleostomi</taxon>
        <taxon>Actinopterygii</taxon>
        <taxon>Neopterygii</taxon>
        <taxon>Teleostei</taxon>
        <taxon>Anguilliformes</taxon>
        <taxon>Synaphobranchidae</taxon>
        <taxon>Synaphobranchus</taxon>
    </lineage>
</organism>
<evidence type="ECO:0000313" key="9">
    <source>
        <dbReference type="Proteomes" id="UP001152622"/>
    </source>
</evidence>
<dbReference type="AlphaFoldDB" id="A0A9Q1GE36"/>
<comment type="function">
    <text evidence="5">Ligand for cxcr3.2. Chemotactic for macrophages.</text>
</comment>
<dbReference type="InterPro" id="IPR039809">
    <property type="entry name" value="Chemokine_b/g/d"/>
</dbReference>
<gene>
    <name evidence="8" type="ORF">SKAU_G00030000</name>
</gene>
<dbReference type="SMART" id="SM00199">
    <property type="entry name" value="SCY"/>
    <property type="match status" value="1"/>
</dbReference>
<comment type="caution">
    <text evidence="8">The sequence shown here is derived from an EMBL/GenBank/DDBJ whole genome shotgun (WGS) entry which is preliminary data.</text>
</comment>